<reference evidence="3" key="1">
    <citation type="journal article" date="2019" name="Int. J. Syst. Evol. Microbiol.">
        <title>The Global Catalogue of Microorganisms (GCM) 10K type strain sequencing project: providing services to taxonomists for standard genome sequencing and annotation.</title>
        <authorList>
            <consortium name="The Broad Institute Genomics Platform"/>
            <consortium name="The Broad Institute Genome Sequencing Center for Infectious Disease"/>
            <person name="Wu L."/>
            <person name="Ma J."/>
        </authorList>
    </citation>
    <scope>NUCLEOTIDE SEQUENCE [LARGE SCALE GENOMIC DNA]</scope>
    <source>
        <strain evidence="3">JCM 16702</strain>
    </source>
</reference>
<evidence type="ECO:0000313" key="3">
    <source>
        <dbReference type="Proteomes" id="UP001500683"/>
    </source>
</evidence>
<name>A0ABP7VKE6_9ACTN</name>
<sequence>MSEAAVSPAAVSEAAVAPAAVAPAAVAPASVTEASVTEAPVSEAVAEVVAVMEEVAVVEEVTVVVEEVVVVEPVVVPEPVVRVGDLHAGVLMSRRDGSGESHRRGSESHDRRRNACDGNALDSRRHLLSPPVRCAMHSGCMRCIYGGPNIREISQSGVKSGQRSFP</sequence>
<proteinExistence type="predicted"/>
<evidence type="ECO:0000256" key="1">
    <source>
        <dbReference type="SAM" id="MobiDB-lite"/>
    </source>
</evidence>
<protein>
    <submittedName>
        <fullName evidence="2">Uncharacterized protein</fullName>
    </submittedName>
</protein>
<gene>
    <name evidence="2" type="ORF">GCM10022214_25480</name>
</gene>
<dbReference type="Proteomes" id="UP001500683">
    <property type="component" value="Unassembled WGS sequence"/>
</dbReference>
<keyword evidence="3" id="KW-1185">Reference proteome</keyword>
<feature type="compositionally biased region" description="Basic and acidic residues" evidence="1">
    <location>
        <begin position="93"/>
        <end position="115"/>
    </location>
</feature>
<feature type="region of interest" description="Disordered" evidence="1">
    <location>
        <begin position="92"/>
        <end position="117"/>
    </location>
</feature>
<organism evidence="2 3">
    <name type="scientific">Actinomadura miaoliensis</name>
    <dbReference type="NCBI Taxonomy" id="430685"/>
    <lineage>
        <taxon>Bacteria</taxon>
        <taxon>Bacillati</taxon>
        <taxon>Actinomycetota</taxon>
        <taxon>Actinomycetes</taxon>
        <taxon>Streptosporangiales</taxon>
        <taxon>Thermomonosporaceae</taxon>
        <taxon>Actinomadura</taxon>
    </lineage>
</organism>
<accession>A0ABP7VKE6</accession>
<evidence type="ECO:0000313" key="2">
    <source>
        <dbReference type="EMBL" id="GAA4069247.1"/>
    </source>
</evidence>
<comment type="caution">
    <text evidence="2">The sequence shown here is derived from an EMBL/GenBank/DDBJ whole genome shotgun (WGS) entry which is preliminary data.</text>
</comment>
<dbReference type="EMBL" id="BAAAZG010000015">
    <property type="protein sequence ID" value="GAA4069247.1"/>
    <property type="molecule type" value="Genomic_DNA"/>
</dbReference>